<keyword evidence="3" id="KW-0378">Hydrolase</keyword>
<dbReference type="GO" id="GO:0016787">
    <property type="term" value="F:hydrolase activity"/>
    <property type="evidence" value="ECO:0007669"/>
    <property type="project" value="UniProtKB-KW"/>
</dbReference>
<dbReference type="Pfam" id="PF13200">
    <property type="entry name" value="DUF4015"/>
    <property type="match status" value="1"/>
</dbReference>
<protein>
    <submittedName>
        <fullName evidence="3">Glycoside hydrolase</fullName>
    </submittedName>
</protein>
<evidence type="ECO:0000259" key="2">
    <source>
        <dbReference type="Pfam" id="PF13200"/>
    </source>
</evidence>
<dbReference type="InterPro" id="IPR017853">
    <property type="entry name" value="GH"/>
</dbReference>
<dbReference type="InterPro" id="IPR025275">
    <property type="entry name" value="DUF4015"/>
</dbReference>
<evidence type="ECO:0000313" key="3">
    <source>
        <dbReference type="EMBL" id="MDB2001220.1"/>
    </source>
</evidence>
<dbReference type="EMBL" id="CACRUA010000030">
    <property type="protein sequence ID" value="VYU59729.1"/>
    <property type="molecule type" value="Genomic_DNA"/>
</dbReference>
<reference evidence="4" key="1">
    <citation type="submission" date="2019-11" db="EMBL/GenBank/DDBJ databases">
        <authorList>
            <person name="Feng L."/>
        </authorList>
    </citation>
    <scope>NUCLEOTIDE SEQUENCE</scope>
    <source>
        <strain evidence="4">CsymbiosumLFYP84</strain>
    </source>
</reference>
<evidence type="ECO:0000313" key="4">
    <source>
        <dbReference type="EMBL" id="VYU59729.1"/>
    </source>
</evidence>
<dbReference type="Proteomes" id="UP001300871">
    <property type="component" value="Unassembled WGS sequence"/>
</dbReference>
<accession>A0A6N3G7N8</accession>
<dbReference type="AlphaFoldDB" id="A0A6N3G7N8"/>
<dbReference type="RefSeq" id="WP_207742031.1">
    <property type="nucleotide sequence ID" value="NZ_CACRUA010000030.1"/>
</dbReference>
<dbReference type="SUPFAM" id="SSF51445">
    <property type="entry name" value="(Trans)glycosidases"/>
    <property type="match status" value="1"/>
</dbReference>
<feature type="compositionally biased region" description="Low complexity" evidence="1">
    <location>
        <begin position="39"/>
        <end position="56"/>
    </location>
</feature>
<proteinExistence type="predicted"/>
<dbReference type="EMBL" id="JAQLGM010000034">
    <property type="protein sequence ID" value="MDB2001220.1"/>
    <property type="molecule type" value="Genomic_DNA"/>
</dbReference>
<reference evidence="3" key="2">
    <citation type="submission" date="2023-01" db="EMBL/GenBank/DDBJ databases">
        <title>Human gut microbiome strain richness.</title>
        <authorList>
            <person name="Chen-Liaw A."/>
        </authorList>
    </citation>
    <scope>NUCLEOTIDE SEQUENCE</scope>
    <source>
        <strain evidence="3">B1_m1001713B170214d0_201011</strain>
    </source>
</reference>
<feature type="domain" description="DUF4015" evidence="2">
    <location>
        <begin position="84"/>
        <end position="403"/>
    </location>
</feature>
<sequence>MKKWLVLTICACLLTGCTRYNPIDITDSALENASPSEPGSADTTDGTGADDGAGTSDSDEAEEPVLQITDDDRTNRREPVKVKGIYVSAYVAGNETMMDNIIKEIDATELNAVVIDFKNDDGRITAPIDSELFNEIGACKAYIPDMKALTDKLKEHDIYAIARIVAFKDPYLAEKKPEWSLKKADGSIYRDKKGLAWVNPYRQEVWDYLVEAGTQAAEAGFDEIQFDYIRFATDSTMRQVVFDEEETKGRSKTDIIAEFTQYAYDSLTPLGVFVSADVFGAIIGSEEDAGAVGQIYGEMAQSLDYICPMIYPSHYGDGNFGLDHPDLHPYETILGALQKSEEELSAYPEEERQAVVRPWLQDFTATYLKHHIKYGNDEIREQIQAVYDAGYEEWILWNASNNYHYGGLEQ</sequence>
<dbReference type="GeneID" id="57969776"/>
<dbReference type="PROSITE" id="PS51257">
    <property type="entry name" value="PROKAR_LIPOPROTEIN"/>
    <property type="match status" value="1"/>
</dbReference>
<organism evidence="4">
    <name type="scientific">Clostridium symbiosum</name>
    <name type="common">Bacteroides symbiosus</name>
    <dbReference type="NCBI Taxonomy" id="1512"/>
    <lineage>
        <taxon>Bacteria</taxon>
        <taxon>Bacillati</taxon>
        <taxon>Bacillota</taxon>
        <taxon>Clostridia</taxon>
        <taxon>Lachnospirales</taxon>
        <taxon>Lachnospiraceae</taxon>
        <taxon>Otoolea</taxon>
    </lineage>
</organism>
<name>A0A6N3G7N8_CLOSY</name>
<dbReference type="Gene3D" id="3.20.20.80">
    <property type="entry name" value="Glycosidases"/>
    <property type="match status" value="1"/>
</dbReference>
<evidence type="ECO:0000256" key="1">
    <source>
        <dbReference type="SAM" id="MobiDB-lite"/>
    </source>
</evidence>
<gene>
    <name evidence="4" type="ORF">CSLFYP84_02878</name>
    <name evidence="3" type="ORF">PM006_13510</name>
</gene>
<feature type="region of interest" description="Disordered" evidence="1">
    <location>
        <begin position="29"/>
        <end position="74"/>
    </location>
</feature>